<dbReference type="PRINTS" id="PR00508">
    <property type="entry name" value="S21N4MTFRASE"/>
</dbReference>
<evidence type="ECO:0000256" key="1">
    <source>
        <dbReference type="ARBA" id="ARBA00006594"/>
    </source>
</evidence>
<dbReference type="InterPro" id="IPR001091">
    <property type="entry name" value="RM_Methyltransferase"/>
</dbReference>
<comment type="similarity">
    <text evidence="1">Belongs to the N(4)/N(6)-methyltransferase family.</text>
</comment>
<name>A0ABS2ENS6_9LACO</name>
<dbReference type="Gene3D" id="3.40.50.150">
    <property type="entry name" value="Vaccinia Virus protein VP39"/>
    <property type="match status" value="1"/>
</dbReference>
<keyword evidence="4" id="KW-0680">Restriction system</keyword>
<dbReference type="EMBL" id="JACJJQ010000019">
    <property type="protein sequence ID" value="MBM6754144.1"/>
    <property type="molecule type" value="Genomic_DNA"/>
</dbReference>
<evidence type="ECO:0000256" key="3">
    <source>
        <dbReference type="ARBA" id="ARBA00022679"/>
    </source>
</evidence>
<feature type="domain" description="DNA methylase N-4/N-6" evidence="5">
    <location>
        <begin position="157"/>
        <end position="505"/>
    </location>
</feature>
<reference evidence="6 7" key="1">
    <citation type="journal article" date="2021" name="Sci. Rep.">
        <title>The distribution of antibiotic resistance genes in chicken gut microbiota commensals.</title>
        <authorList>
            <person name="Juricova H."/>
            <person name="Matiasovicova J."/>
            <person name="Kubasova T."/>
            <person name="Cejkova D."/>
            <person name="Rychlik I."/>
        </authorList>
    </citation>
    <scope>NUCLEOTIDE SEQUENCE [LARGE SCALE GENOMIC DNA]</scope>
    <source>
        <strain evidence="6 7">An810</strain>
    </source>
</reference>
<gene>
    <name evidence="6" type="ORF">H5993_05145</name>
</gene>
<evidence type="ECO:0000256" key="2">
    <source>
        <dbReference type="ARBA" id="ARBA00022603"/>
    </source>
</evidence>
<evidence type="ECO:0000256" key="4">
    <source>
        <dbReference type="ARBA" id="ARBA00022747"/>
    </source>
</evidence>
<dbReference type="Proteomes" id="UP000776629">
    <property type="component" value="Unassembled WGS sequence"/>
</dbReference>
<dbReference type="SUPFAM" id="SSF53335">
    <property type="entry name" value="S-adenosyl-L-methionine-dependent methyltransferases"/>
    <property type="match status" value="1"/>
</dbReference>
<evidence type="ECO:0000259" key="5">
    <source>
        <dbReference type="Pfam" id="PF01555"/>
    </source>
</evidence>
<evidence type="ECO:0000313" key="6">
    <source>
        <dbReference type="EMBL" id="MBM6754144.1"/>
    </source>
</evidence>
<comment type="caution">
    <text evidence="6">The sequence shown here is derived from an EMBL/GenBank/DDBJ whole genome shotgun (WGS) entry which is preliminary data.</text>
</comment>
<accession>A0ABS2ENS6</accession>
<dbReference type="PROSITE" id="PS00092">
    <property type="entry name" value="N6_MTASE"/>
    <property type="match status" value="1"/>
</dbReference>
<keyword evidence="3" id="KW-0808">Transferase</keyword>
<dbReference type="InterPro" id="IPR029063">
    <property type="entry name" value="SAM-dependent_MTases_sf"/>
</dbReference>
<dbReference type="Pfam" id="PF01555">
    <property type="entry name" value="N6_N4_Mtase"/>
    <property type="match status" value="1"/>
</dbReference>
<sequence>MNVNDIVNRVSKYDSNLAKEISRYLNSRKYGLVYEESKPEFVRLPNKTVVKGDLVNILPPRGTVKSDDSKYQDKWRVTALDKEHNKVKVMSLEKEDKTLTVNYDDLVAIARFDQPVYTGLKEVDRIERGGDKPFNTVINGENFHALETLMYAYQGKIDCIYIDPPYNTGAKDWKYNNNYVSSDDSYRHSKWLTFMEDRLKLAKKLLNPKDSVLICTIDEKEYNRLGILLDQLFPEANIQMISSVINPSGVSRGNEFYRTDEYIYFVKIGKASPQPLALSTDWLTAKKTGKDKIRWRPIRRQGSHDSRADAYNEFYPIYLSKDGKKFVGTGEPLAPSQKVSDISLPESVIAIWPIKTNGEDGCWQISRDTFSELNRKGYTRIKYSKKWGYTLQYLAKGEQKKVENGQFPIIGRNYEGDGSIIVGESEKSAPFIPGTQWRIPSHSAREYGSGLLNRILKTKRFSFPKSLYAEADTIRFFVKNKPNAIILDFFAGSGTTAHAVDLLNSEDNGKRQVICVTNNEVSAEESKHMSKKGLRAGDADWEKYGIAHHVTWPRIKCAISGDDVNGNPIKGTYDLKEKIYRPINATVVDEATGKKKQKKFYEAKNTSVYPELKDKMMSDGFKENAIFFDLEYLEPSVIKSDLAFNQIAPLLWLKAGSKGRIIQHKDDYDMTSEYAVLFNYKYIGQFIRQLKQHSEIKTVFIVTDVNSRYQDLCHELSDRNVYKLYESYLKPFEIQSLS</sequence>
<dbReference type="InterPro" id="IPR002941">
    <property type="entry name" value="DNA_methylase_N4/N6"/>
</dbReference>
<evidence type="ECO:0000313" key="7">
    <source>
        <dbReference type="Proteomes" id="UP000776629"/>
    </source>
</evidence>
<protein>
    <submittedName>
        <fullName evidence="6">Site-specific DNA-methyltransferase</fullName>
    </submittedName>
</protein>
<keyword evidence="2" id="KW-0489">Methyltransferase</keyword>
<dbReference type="InterPro" id="IPR002052">
    <property type="entry name" value="DNA_methylase_N6_adenine_CS"/>
</dbReference>
<keyword evidence="7" id="KW-1185">Reference proteome</keyword>
<dbReference type="RefSeq" id="WP_204776504.1">
    <property type="nucleotide sequence ID" value="NZ_JACJJQ010000019.1"/>
</dbReference>
<organism evidence="6 7">
    <name type="scientific">Limosilactobacillus alvi</name>
    <dbReference type="NCBI Taxonomy" id="990412"/>
    <lineage>
        <taxon>Bacteria</taxon>
        <taxon>Bacillati</taxon>
        <taxon>Bacillota</taxon>
        <taxon>Bacilli</taxon>
        <taxon>Lactobacillales</taxon>
        <taxon>Lactobacillaceae</taxon>
        <taxon>Limosilactobacillus</taxon>
    </lineage>
</organism>
<proteinExistence type="inferred from homology"/>